<comment type="caution">
    <text evidence="2">The sequence shown here is derived from an EMBL/GenBank/DDBJ whole genome shotgun (WGS) entry which is preliminary data.</text>
</comment>
<keyword evidence="1" id="KW-0812">Transmembrane</keyword>
<evidence type="ECO:0000313" key="3">
    <source>
        <dbReference type="Proteomes" id="UP000004810"/>
    </source>
</evidence>
<protein>
    <submittedName>
        <fullName evidence="2">Uncharacterized protein</fullName>
    </submittedName>
</protein>
<evidence type="ECO:0000313" key="2">
    <source>
        <dbReference type="EMBL" id="EJW87191.1"/>
    </source>
</evidence>
<organism evidence="2 3">
    <name type="scientific">Wuchereria bancrofti</name>
    <dbReference type="NCBI Taxonomy" id="6293"/>
    <lineage>
        <taxon>Eukaryota</taxon>
        <taxon>Metazoa</taxon>
        <taxon>Ecdysozoa</taxon>
        <taxon>Nematoda</taxon>
        <taxon>Chromadorea</taxon>
        <taxon>Rhabditida</taxon>
        <taxon>Spirurina</taxon>
        <taxon>Spiruromorpha</taxon>
        <taxon>Filarioidea</taxon>
        <taxon>Onchocercidae</taxon>
        <taxon>Wuchereria</taxon>
    </lineage>
</organism>
<sequence length="152" mass="18199">MLHATHFSHAMQNQYQFLLSSFEVFFHIFRLSTAICYVSACVYMYVDRTSLEELELLFFFFLPLFDRFVFMLFSGNSQLSWLFQDPQIPKISRYNNDKQFNRFQEFLLSNFSLNPSSLLHHSTLSNSHIFYPLNSIPFTFPQHCPCWMEKTD</sequence>
<dbReference type="Proteomes" id="UP000004810">
    <property type="component" value="Unassembled WGS sequence"/>
</dbReference>
<reference evidence="3" key="1">
    <citation type="submission" date="2012-08" db="EMBL/GenBank/DDBJ databases">
        <title>The Genome Sequence of Wuchereria bancrofti.</title>
        <authorList>
            <person name="Nutman T.B."/>
            <person name="Fink D.L."/>
            <person name="Russ C."/>
            <person name="Young S."/>
            <person name="Zeng Q."/>
            <person name="Koehrsen M."/>
            <person name="Alvarado L."/>
            <person name="Berlin A."/>
            <person name="Chapman S.B."/>
            <person name="Chen Z."/>
            <person name="Freedman E."/>
            <person name="Gellesch M."/>
            <person name="Goldberg J."/>
            <person name="Griggs A."/>
            <person name="Gujja S."/>
            <person name="Heilman E.R."/>
            <person name="Heiman D."/>
            <person name="Hepburn T."/>
            <person name="Howarth C."/>
            <person name="Jen D."/>
            <person name="Larson L."/>
            <person name="Lewis B."/>
            <person name="Mehta T."/>
            <person name="Park D."/>
            <person name="Pearson M."/>
            <person name="Roberts A."/>
            <person name="Saif S."/>
            <person name="Shea T."/>
            <person name="Shenoy N."/>
            <person name="Sisk P."/>
            <person name="Stolte C."/>
            <person name="Sykes S."/>
            <person name="Walk T."/>
            <person name="White J."/>
            <person name="Yandava C."/>
            <person name="Haas B."/>
            <person name="Henn M.R."/>
            <person name="Nusbaum C."/>
            <person name="Birren B."/>
        </authorList>
    </citation>
    <scope>NUCLEOTIDE SEQUENCE [LARGE SCALE GENOMIC DNA]</scope>
    <source>
        <strain evidence="3">NA</strain>
    </source>
</reference>
<gene>
    <name evidence="2" type="ORF">WUBG_01899</name>
</gene>
<proteinExistence type="predicted"/>
<accession>J9EX60</accession>
<keyword evidence="1" id="KW-0472">Membrane</keyword>
<name>J9EX60_WUCBA</name>
<feature type="transmembrane region" description="Helical" evidence="1">
    <location>
        <begin position="24"/>
        <end position="46"/>
    </location>
</feature>
<feature type="transmembrane region" description="Helical" evidence="1">
    <location>
        <begin position="58"/>
        <end position="83"/>
    </location>
</feature>
<dbReference type="AlphaFoldDB" id="J9EX60"/>
<evidence type="ECO:0000256" key="1">
    <source>
        <dbReference type="SAM" id="Phobius"/>
    </source>
</evidence>
<dbReference type="EMBL" id="ADBV01000465">
    <property type="protein sequence ID" value="EJW87191.1"/>
    <property type="molecule type" value="Genomic_DNA"/>
</dbReference>
<keyword evidence="1" id="KW-1133">Transmembrane helix</keyword>